<dbReference type="InterPro" id="IPR036390">
    <property type="entry name" value="WH_DNA-bd_sf"/>
</dbReference>
<dbReference type="InterPro" id="IPR013196">
    <property type="entry name" value="HTH_11"/>
</dbReference>
<evidence type="ECO:0000259" key="1">
    <source>
        <dbReference type="Pfam" id="PF08279"/>
    </source>
</evidence>
<name>A0A940SKL8_9BACI</name>
<dbReference type="PANTHER" id="PTHR34580">
    <property type="match status" value="1"/>
</dbReference>
<dbReference type="Proteomes" id="UP000682134">
    <property type="component" value="Unassembled WGS sequence"/>
</dbReference>
<dbReference type="Pfam" id="PF08279">
    <property type="entry name" value="HTH_11"/>
    <property type="match status" value="1"/>
</dbReference>
<feature type="domain" description="Helix-turn-helix type 11" evidence="1">
    <location>
        <begin position="6"/>
        <end position="58"/>
    </location>
</feature>
<evidence type="ECO:0000313" key="2">
    <source>
        <dbReference type="EMBL" id="MBP0725388.1"/>
    </source>
</evidence>
<sequence>MNKSERLNDMLQFINGKKTFNLKDLMEKYNISRSTAIRDVQSLELLGMPIYAEQGRNGKYLVLDNRILSPIIFTVDEMYAIYFAMLTLKGYKAKPFEYEISKLEDKFKQVLPSQVKDNIEKMKELINLEMTNHSNFNPYLKDLIQGIIDEKIYQVTYLKNKEKIQIIGQFIKINSKFGQWYSKIYNVDKQKVQNLRCDKIVSLEVVEDKNSMKLEYLLSLLENYHKQDIAIQFSVVVTDRGKDLFDKEHYPSMSIQKTDDNYIVSGYYNLDEVDFISEYFLRYGKSIVSISPITLKASIQNKLHKIITHLNKMN</sequence>
<dbReference type="PANTHER" id="PTHR34580:SF9">
    <property type="entry name" value="SLL5097 PROTEIN"/>
    <property type="match status" value="1"/>
</dbReference>
<dbReference type="EMBL" id="JAGIYQ010000005">
    <property type="protein sequence ID" value="MBP0725388.1"/>
    <property type="molecule type" value="Genomic_DNA"/>
</dbReference>
<gene>
    <name evidence="2" type="ORF">J5Y03_09330</name>
</gene>
<dbReference type="InterPro" id="IPR051534">
    <property type="entry name" value="CBASS_pafABC_assoc_protein"/>
</dbReference>
<evidence type="ECO:0000313" key="3">
    <source>
        <dbReference type="Proteomes" id="UP000682134"/>
    </source>
</evidence>
<keyword evidence="3" id="KW-1185">Reference proteome</keyword>
<protein>
    <submittedName>
        <fullName evidence="2">WYL domain-containing protein</fullName>
    </submittedName>
</protein>
<dbReference type="SUPFAM" id="SSF46785">
    <property type="entry name" value="Winged helix' DNA-binding domain"/>
    <property type="match status" value="1"/>
</dbReference>
<dbReference type="RefSeq" id="WP_209404895.1">
    <property type="nucleotide sequence ID" value="NZ_JAGIYQ010000005.1"/>
</dbReference>
<comment type="caution">
    <text evidence="2">The sequence shown here is derived from an EMBL/GenBank/DDBJ whole genome shotgun (WGS) entry which is preliminary data.</text>
</comment>
<dbReference type="AlphaFoldDB" id="A0A940SKL8"/>
<dbReference type="Gene3D" id="1.10.10.10">
    <property type="entry name" value="Winged helix-like DNA-binding domain superfamily/Winged helix DNA-binding domain"/>
    <property type="match status" value="1"/>
</dbReference>
<accession>A0A940SKL8</accession>
<proteinExistence type="predicted"/>
<organism evidence="2 3">
    <name type="scientific">Gottfriedia endophytica</name>
    <dbReference type="NCBI Taxonomy" id="2820819"/>
    <lineage>
        <taxon>Bacteria</taxon>
        <taxon>Bacillati</taxon>
        <taxon>Bacillota</taxon>
        <taxon>Bacilli</taxon>
        <taxon>Bacillales</taxon>
        <taxon>Bacillaceae</taxon>
        <taxon>Gottfriedia</taxon>
    </lineage>
</organism>
<dbReference type="InterPro" id="IPR036388">
    <property type="entry name" value="WH-like_DNA-bd_sf"/>
</dbReference>
<reference evidence="2" key="1">
    <citation type="submission" date="2021-04" db="EMBL/GenBank/DDBJ databases">
        <title>Genome seq and assembly of Bacillus sp.</title>
        <authorList>
            <person name="Chhetri G."/>
        </authorList>
    </citation>
    <scope>NUCLEOTIDE SEQUENCE</scope>
    <source>
        <strain evidence="2">RG28</strain>
    </source>
</reference>